<dbReference type="CDD" id="cd00207">
    <property type="entry name" value="fer2"/>
    <property type="match status" value="1"/>
</dbReference>
<dbReference type="Gene3D" id="2.40.40.20">
    <property type="match status" value="1"/>
</dbReference>
<dbReference type="AlphaFoldDB" id="A0A4R2IG33"/>
<dbReference type="CDD" id="cd00508">
    <property type="entry name" value="MopB_CT_Fdh-Nap-like"/>
    <property type="match status" value="1"/>
</dbReference>
<organism evidence="13 14">
    <name type="scientific">Kribbella antiqua</name>
    <dbReference type="NCBI Taxonomy" id="2512217"/>
    <lineage>
        <taxon>Bacteria</taxon>
        <taxon>Bacillati</taxon>
        <taxon>Actinomycetota</taxon>
        <taxon>Actinomycetes</taxon>
        <taxon>Propionibacteriales</taxon>
        <taxon>Kribbellaceae</taxon>
        <taxon>Kribbella</taxon>
    </lineage>
</organism>
<dbReference type="Gene3D" id="2.20.25.90">
    <property type="entry name" value="ADC-like domains"/>
    <property type="match status" value="1"/>
</dbReference>
<dbReference type="Gene3D" id="3.30.70.20">
    <property type="match status" value="1"/>
</dbReference>
<dbReference type="FunFam" id="3.30.70.20:FF:000035">
    <property type="entry name" value="Iron hydrogenase 1"/>
    <property type="match status" value="1"/>
</dbReference>
<dbReference type="PANTHER" id="PTHR43105">
    <property type="entry name" value="RESPIRATORY NITRATE REDUCTASE"/>
    <property type="match status" value="1"/>
</dbReference>
<dbReference type="SMART" id="SM00929">
    <property type="entry name" value="NADH-G_4Fe-4S_3"/>
    <property type="match status" value="1"/>
</dbReference>
<dbReference type="FunFam" id="3.10.20.740:FF:000005">
    <property type="entry name" value="NADH:ubiquinone oxidoreductase subunit"/>
    <property type="match status" value="1"/>
</dbReference>
<dbReference type="InterPro" id="IPR001041">
    <property type="entry name" value="2Fe-2S_ferredoxin-type"/>
</dbReference>
<dbReference type="PROSITE" id="PS51839">
    <property type="entry name" value="4FE4S_HC3"/>
    <property type="match status" value="1"/>
</dbReference>
<dbReference type="InterPro" id="IPR006963">
    <property type="entry name" value="Mopterin_OxRdtase_4Fe-4S_dom"/>
</dbReference>
<dbReference type="InterPro" id="IPR050123">
    <property type="entry name" value="Prok_molybdopt-oxidoreductase"/>
</dbReference>
<evidence type="ECO:0000256" key="1">
    <source>
        <dbReference type="ARBA" id="ARBA00007023"/>
    </source>
</evidence>
<dbReference type="SUPFAM" id="SSF54862">
    <property type="entry name" value="4Fe-4S ferredoxins"/>
    <property type="match status" value="1"/>
</dbReference>
<keyword evidence="5" id="KW-0677">Repeat</keyword>
<feature type="domain" description="4Fe-4S ferredoxin-type" evidence="10">
    <location>
        <begin position="159"/>
        <end position="192"/>
    </location>
</feature>
<feature type="domain" description="4Fe-4S ferredoxin-type" evidence="10">
    <location>
        <begin position="205"/>
        <end position="233"/>
    </location>
</feature>
<dbReference type="Pfam" id="PF12838">
    <property type="entry name" value="Fer4_7"/>
    <property type="match status" value="1"/>
</dbReference>
<evidence type="ECO:0000259" key="9">
    <source>
        <dbReference type="PROSITE" id="PS51085"/>
    </source>
</evidence>
<dbReference type="PANTHER" id="PTHR43105:SF14">
    <property type="entry name" value="FORMATE DEHYDROGENASE H"/>
    <property type="match status" value="1"/>
</dbReference>
<dbReference type="SUPFAM" id="SSF53706">
    <property type="entry name" value="Formate dehydrogenase/DMSO reductase, domains 1-3"/>
    <property type="match status" value="1"/>
</dbReference>
<evidence type="ECO:0000256" key="4">
    <source>
        <dbReference type="ARBA" id="ARBA00022723"/>
    </source>
</evidence>
<evidence type="ECO:0000256" key="3">
    <source>
        <dbReference type="ARBA" id="ARBA00022714"/>
    </source>
</evidence>
<sequence length="940" mass="101828">MTLLKEPDFGTPARPGEATIDLTVDGVKVSVPPGTSVMRAAKHAGVDVPKLCATDNLEAFGSCRLCVVEIDGVRGTPASCTTPVADGMVVRTQNERLGKLRRGVMELYISDHPLDCLTCSANGDCELQDMAGVTGLREVRYGSGVEAGANHLDLPTDSSNPYFDFEASKCIACSRCVRACDEVQGTLALTIEGRGFDSKVAAGAGASFFDSDCVSCGACVQACPTATLQEKSVIELGMPTRSVVTTCAYCGVGCSFKAELRGDELVRMVPYKNGGANEGHSCVKGRFAFGYSSHPDRVLEPMMRDTIADEWRKVSWDEAISFTARRLREIQAEHGQGSIGAITSSRTTNEEVYAVQKMVRAVFGNNNVDTCARVCHSPTGYGLKQTFGESAGTQDFRSVEEADVILVIGANPTDGHPVFASRMKKRLRQGAKLIVADPRRIDLVRSPHIEAAHHLQLAPGTNVAVINAFAHVVVTEGLVDRSFVADRCEGFEQWEEFISRPEHSPEAAAEITGVPAEELRAAARLYATGGNAAIYYGLGVTEHSQGSTMVMGMANLAMATGNIGRRGVGVNPLRGQNNVQGSCDMGSFPHELPGYRHVSDDGVRDVYEQLWGTPLLNEPGLRIPNMFDAAIDGSFRALFVQGEDIAQSDPNTQHVFAALSSLELLVVQDLFVNETAKFAHVLLPGTSFLEKDGTFTNAERRINRVRPIMAPKTGKQEWQIICEIAQAMGYPMHYDSAAQIMDEIALTTPTFMGVSFRKLDEAGSIQWPCNLEHPDGTPIMHEDEFTRGKGRFMETVYVPTSERSTRRFPLILTTGRILSQYNVGAQTRRTANVAWHPEDVLELHPHDAEVRGISDGDMVALSSRVGRTNLRAKLSDRMPVGVCYTTFHHPVTGANVITTDNSDWATNCPEYKVTAVQVDLLTSPVAVESEREPVVAGGGL</sequence>
<dbReference type="GO" id="GO:0003954">
    <property type="term" value="F:NADH dehydrogenase activity"/>
    <property type="evidence" value="ECO:0007669"/>
    <property type="project" value="TreeGrafter"/>
</dbReference>
<evidence type="ECO:0000313" key="14">
    <source>
        <dbReference type="Proteomes" id="UP000295573"/>
    </source>
</evidence>
<feature type="domain" description="4Fe-4S Mo/W bis-MGD-type" evidence="11">
    <location>
        <begin position="240"/>
        <end position="296"/>
    </location>
</feature>
<reference evidence="13 14" key="1">
    <citation type="journal article" date="2015" name="Stand. Genomic Sci.">
        <title>Genomic Encyclopedia of Bacterial and Archaeal Type Strains, Phase III: the genomes of soil and plant-associated and newly described type strains.</title>
        <authorList>
            <person name="Whitman W.B."/>
            <person name="Woyke T."/>
            <person name="Klenk H.P."/>
            <person name="Zhou Y."/>
            <person name="Lilburn T.G."/>
            <person name="Beck B.J."/>
            <person name="De Vos P."/>
            <person name="Vandamme P."/>
            <person name="Eisen J.A."/>
            <person name="Garrity G."/>
            <person name="Hugenholtz P."/>
            <person name="Kyrpides N.C."/>
        </authorList>
    </citation>
    <scope>NUCLEOTIDE SEQUENCE [LARGE SCALE GENOMIC DNA]</scope>
    <source>
        <strain evidence="13 14">VKM Ac-2541</strain>
    </source>
</reference>
<evidence type="ECO:0000256" key="7">
    <source>
        <dbReference type="ARBA" id="ARBA00023004"/>
    </source>
</evidence>
<keyword evidence="7" id="KW-0408">Iron</keyword>
<dbReference type="Gene3D" id="3.40.50.740">
    <property type="match status" value="1"/>
</dbReference>
<dbReference type="InterPro" id="IPR017896">
    <property type="entry name" value="4Fe4S_Fe-S-bd"/>
</dbReference>
<dbReference type="GO" id="GO:0008863">
    <property type="term" value="F:formate dehydrogenase (NAD+) activity"/>
    <property type="evidence" value="ECO:0007669"/>
    <property type="project" value="InterPro"/>
</dbReference>
<dbReference type="GO" id="GO:0051539">
    <property type="term" value="F:4 iron, 4 sulfur cluster binding"/>
    <property type="evidence" value="ECO:0007669"/>
    <property type="project" value="UniProtKB-KW"/>
</dbReference>
<evidence type="ECO:0000256" key="6">
    <source>
        <dbReference type="ARBA" id="ARBA00023002"/>
    </source>
</evidence>
<dbReference type="GO" id="GO:0022904">
    <property type="term" value="P:respiratory electron transport chain"/>
    <property type="evidence" value="ECO:0007669"/>
    <property type="project" value="TreeGrafter"/>
</dbReference>
<dbReference type="NCBIfam" id="TIGR01591">
    <property type="entry name" value="Fdh-alpha"/>
    <property type="match status" value="1"/>
</dbReference>
<feature type="domain" description="4Fe-4S His(Cys)3-ligated-type" evidence="12">
    <location>
        <begin position="96"/>
        <end position="135"/>
    </location>
</feature>
<gene>
    <name evidence="13" type="ORF">EV646_112262</name>
</gene>
<evidence type="ECO:0000256" key="8">
    <source>
        <dbReference type="ARBA" id="ARBA00023014"/>
    </source>
</evidence>
<dbReference type="GO" id="GO:0046872">
    <property type="term" value="F:metal ion binding"/>
    <property type="evidence" value="ECO:0007669"/>
    <property type="project" value="UniProtKB-KW"/>
</dbReference>
<dbReference type="SUPFAM" id="SSF54292">
    <property type="entry name" value="2Fe-2S ferredoxin-like"/>
    <property type="match status" value="1"/>
</dbReference>
<dbReference type="InterPro" id="IPR019574">
    <property type="entry name" value="NADH_UbQ_OxRdtase_Gsu_4Fe4S-bd"/>
</dbReference>
<dbReference type="PROSITE" id="PS51379">
    <property type="entry name" value="4FE4S_FER_2"/>
    <property type="match status" value="2"/>
</dbReference>
<evidence type="ECO:0000259" key="11">
    <source>
        <dbReference type="PROSITE" id="PS51669"/>
    </source>
</evidence>
<dbReference type="GO" id="GO:0016020">
    <property type="term" value="C:membrane"/>
    <property type="evidence" value="ECO:0007669"/>
    <property type="project" value="TreeGrafter"/>
</dbReference>
<dbReference type="Gene3D" id="3.10.20.740">
    <property type="match status" value="1"/>
</dbReference>
<dbReference type="InterPro" id="IPR006656">
    <property type="entry name" value="Mopterin_OxRdtase"/>
</dbReference>
<dbReference type="OrthoDB" id="7376058at2"/>
<dbReference type="InterPro" id="IPR006655">
    <property type="entry name" value="Mopterin_OxRdtase_prok_CS"/>
</dbReference>
<keyword evidence="8" id="KW-0411">Iron-sulfur</keyword>
<dbReference type="PROSITE" id="PS00932">
    <property type="entry name" value="MOLYBDOPTERIN_PROK_3"/>
    <property type="match status" value="1"/>
</dbReference>
<dbReference type="EMBL" id="SLWR01000012">
    <property type="protein sequence ID" value="TCO43684.1"/>
    <property type="molecule type" value="Genomic_DNA"/>
</dbReference>
<evidence type="ECO:0000313" key="13">
    <source>
        <dbReference type="EMBL" id="TCO43684.1"/>
    </source>
</evidence>
<dbReference type="Pfam" id="PF10588">
    <property type="entry name" value="NADH-G_4Fe-4S_3"/>
    <property type="match status" value="1"/>
</dbReference>
<feature type="domain" description="2Fe-2S ferredoxin-type" evidence="9">
    <location>
        <begin position="18"/>
        <end position="96"/>
    </location>
</feature>
<dbReference type="GO" id="GO:0051537">
    <property type="term" value="F:2 iron, 2 sulfur cluster binding"/>
    <property type="evidence" value="ECO:0007669"/>
    <property type="project" value="UniProtKB-KW"/>
</dbReference>
<name>A0A4R2IG33_9ACTN</name>
<dbReference type="Pfam" id="PF01568">
    <property type="entry name" value="Molydop_binding"/>
    <property type="match status" value="1"/>
</dbReference>
<dbReference type="InterPro" id="IPR017900">
    <property type="entry name" value="4Fe4S_Fe_S_CS"/>
</dbReference>
<accession>A0A4R2IG33</accession>
<dbReference type="PROSITE" id="PS51085">
    <property type="entry name" value="2FE2S_FER_2"/>
    <property type="match status" value="1"/>
</dbReference>
<dbReference type="GO" id="GO:0015942">
    <property type="term" value="P:formate metabolic process"/>
    <property type="evidence" value="ECO:0007669"/>
    <property type="project" value="InterPro"/>
</dbReference>
<protein>
    <submittedName>
        <fullName evidence="13">Formate dehydrogenase major subunit</fullName>
    </submittedName>
</protein>
<dbReference type="InterPro" id="IPR006478">
    <property type="entry name" value="Formate_DH_asu"/>
</dbReference>
<keyword evidence="4" id="KW-0479">Metal-binding</keyword>
<evidence type="ECO:0000259" key="10">
    <source>
        <dbReference type="PROSITE" id="PS51379"/>
    </source>
</evidence>
<dbReference type="CDD" id="cd02753">
    <property type="entry name" value="MopB_Formate-Dh-H"/>
    <property type="match status" value="1"/>
</dbReference>
<keyword evidence="6" id="KW-0560">Oxidoreductase</keyword>
<dbReference type="Proteomes" id="UP000295573">
    <property type="component" value="Unassembled WGS sequence"/>
</dbReference>
<dbReference type="PROSITE" id="PS00198">
    <property type="entry name" value="4FE4S_FER_1"/>
    <property type="match status" value="1"/>
</dbReference>
<keyword evidence="3" id="KW-0001">2Fe-2S</keyword>
<dbReference type="InterPro" id="IPR009010">
    <property type="entry name" value="Asp_de-COase-like_dom_sf"/>
</dbReference>
<dbReference type="InterPro" id="IPR041924">
    <property type="entry name" value="Formate_Dh-H_N"/>
</dbReference>
<dbReference type="InterPro" id="IPR006657">
    <property type="entry name" value="MoPterin_dinucl-bd_dom"/>
</dbReference>
<dbReference type="Gene3D" id="3.40.228.10">
    <property type="entry name" value="Dimethylsulfoxide Reductase, domain 2"/>
    <property type="match status" value="1"/>
</dbReference>
<keyword evidence="2" id="KW-0004">4Fe-4S</keyword>
<dbReference type="SMART" id="SM00926">
    <property type="entry name" value="Molybdop_Fe4S4"/>
    <property type="match status" value="1"/>
</dbReference>
<dbReference type="SUPFAM" id="SSF50692">
    <property type="entry name" value="ADC-like"/>
    <property type="match status" value="1"/>
</dbReference>
<dbReference type="PROSITE" id="PS51669">
    <property type="entry name" value="4FE4S_MOW_BIS_MGD"/>
    <property type="match status" value="1"/>
</dbReference>
<keyword evidence="14" id="KW-1185">Reference proteome</keyword>
<comment type="caution">
    <text evidence="13">The sequence shown here is derived from an EMBL/GenBank/DDBJ whole genome shotgun (WGS) entry which is preliminary data.</text>
</comment>
<evidence type="ECO:0000259" key="12">
    <source>
        <dbReference type="PROSITE" id="PS51839"/>
    </source>
</evidence>
<evidence type="ECO:0000256" key="2">
    <source>
        <dbReference type="ARBA" id="ARBA00022485"/>
    </source>
</evidence>
<dbReference type="InterPro" id="IPR036010">
    <property type="entry name" value="2Fe-2S_ferredoxin-like_sf"/>
</dbReference>
<dbReference type="Pfam" id="PF13510">
    <property type="entry name" value="Fer2_4"/>
    <property type="match status" value="1"/>
</dbReference>
<dbReference type="PIRSF" id="PIRSF036643">
    <property type="entry name" value="FDH_alpha"/>
    <property type="match status" value="1"/>
</dbReference>
<dbReference type="RefSeq" id="WP_132155075.1">
    <property type="nucleotide sequence ID" value="NZ_SLWR01000012.1"/>
</dbReference>
<dbReference type="GO" id="GO:0043546">
    <property type="term" value="F:molybdopterin cofactor binding"/>
    <property type="evidence" value="ECO:0007669"/>
    <property type="project" value="InterPro"/>
</dbReference>
<evidence type="ECO:0000256" key="5">
    <source>
        <dbReference type="ARBA" id="ARBA00022737"/>
    </source>
</evidence>
<dbReference type="Pfam" id="PF04879">
    <property type="entry name" value="Molybdop_Fe4S4"/>
    <property type="match status" value="1"/>
</dbReference>
<comment type="similarity">
    <text evidence="1">In the C-terminal section; belongs to the prokaryotic molybdopterin-containing oxidoreductase family.</text>
</comment>
<proteinExistence type="inferred from homology"/>
<dbReference type="Pfam" id="PF00384">
    <property type="entry name" value="Molybdopterin"/>
    <property type="match status" value="1"/>
</dbReference>